<proteinExistence type="predicted"/>
<evidence type="ECO:0000313" key="2">
    <source>
        <dbReference type="Proteomes" id="UP000036406"/>
    </source>
</evidence>
<dbReference type="AlphaFoldDB" id="A0A0H4I2D5"/>
<dbReference type="STRING" id="330734.ABA45_05720"/>
<dbReference type="PATRIC" id="fig|330734.3.peg.1213"/>
<protein>
    <submittedName>
        <fullName evidence="1">Uncharacterized protein</fullName>
    </submittedName>
</protein>
<organism evidence="1 2">
    <name type="scientific">Marinobacter psychrophilus</name>
    <dbReference type="NCBI Taxonomy" id="330734"/>
    <lineage>
        <taxon>Bacteria</taxon>
        <taxon>Pseudomonadati</taxon>
        <taxon>Pseudomonadota</taxon>
        <taxon>Gammaproteobacteria</taxon>
        <taxon>Pseudomonadales</taxon>
        <taxon>Marinobacteraceae</taxon>
        <taxon>Marinobacter</taxon>
    </lineage>
</organism>
<keyword evidence="2" id="KW-1185">Reference proteome</keyword>
<evidence type="ECO:0000313" key="1">
    <source>
        <dbReference type="EMBL" id="AKO51983.1"/>
    </source>
</evidence>
<reference evidence="1 2" key="1">
    <citation type="submission" date="2015-05" db="EMBL/GenBank/DDBJ databases">
        <title>Complete genome of Marinobacter psychrophilus strain 20041T isolated from sea-ice of the Canadian Basin.</title>
        <authorList>
            <person name="Song L."/>
            <person name="Ren L."/>
            <person name="Yu Y."/>
            <person name="Wang X."/>
        </authorList>
    </citation>
    <scope>NUCLEOTIDE SEQUENCE [LARGE SCALE GENOMIC DNA]</scope>
    <source>
        <strain evidence="1 2">20041</strain>
    </source>
</reference>
<gene>
    <name evidence="1" type="ORF">ABA45_05720</name>
</gene>
<name>A0A0H4I2D5_9GAMM</name>
<accession>A0A0H4I2D5</accession>
<dbReference type="EMBL" id="CP011494">
    <property type="protein sequence ID" value="AKO51983.1"/>
    <property type="molecule type" value="Genomic_DNA"/>
</dbReference>
<dbReference type="RefSeq" id="WP_048384684.1">
    <property type="nucleotide sequence ID" value="NZ_CP011494.1"/>
</dbReference>
<dbReference type="Proteomes" id="UP000036406">
    <property type="component" value="Chromosome"/>
</dbReference>
<sequence length="105" mass="11584">MDEYAQAGGRAEIRFPLLTQPDLSADLRPYIQVEDAQSGSSVPFGVLTCEKLLLLTGLEPVTAYTIRFRKGLPLSTGLLASEQLSEKGYFDNNESKLLHQQVITL</sequence>
<dbReference type="KEGG" id="mpq:ABA45_05720"/>